<dbReference type="AlphaFoldDB" id="A0AAN8AM26"/>
<sequence>MPATILANCDMVAVAGGVGWVSIRHRTPAKPASSHTAISANLPLRANNSADVVAFWRSFAPPEPALFVQCPSSQPSLAFPLLREQQS</sequence>
<gene>
    <name evidence="1" type="ORF">PBY51_012111</name>
</gene>
<keyword evidence="2" id="KW-1185">Reference proteome</keyword>
<reference evidence="1 2" key="2">
    <citation type="journal article" date="2023" name="Mol. Biol. Evol.">
        <title>Genomics of Secondarily Temperate Adaptation in the Only Non-Antarctic Icefish.</title>
        <authorList>
            <person name="Rivera-Colon A.G."/>
            <person name="Rayamajhi N."/>
            <person name="Minhas B.F."/>
            <person name="Madrigal G."/>
            <person name="Bilyk K.T."/>
            <person name="Yoon V."/>
            <person name="Hune M."/>
            <person name="Gregory S."/>
            <person name="Cheng C.H.C."/>
            <person name="Catchen J.M."/>
        </authorList>
    </citation>
    <scope>NUCLEOTIDE SEQUENCE [LARGE SCALE GENOMIC DNA]</scope>
    <source>
        <strain evidence="1">JMC-PN-2008</strain>
    </source>
</reference>
<name>A0AAN8AM26_ELEMC</name>
<comment type="caution">
    <text evidence="1">The sequence shown here is derived from an EMBL/GenBank/DDBJ whole genome shotgun (WGS) entry which is preliminary data.</text>
</comment>
<evidence type="ECO:0000313" key="2">
    <source>
        <dbReference type="Proteomes" id="UP001346869"/>
    </source>
</evidence>
<proteinExistence type="predicted"/>
<reference evidence="1 2" key="1">
    <citation type="journal article" date="2023" name="Genes (Basel)">
        <title>Chromosome-Level Genome Assembly and Circadian Gene Repertoire of the Patagonia Blennie Eleginops maclovinus-The Closest Ancestral Proxy of Antarctic Cryonotothenioids.</title>
        <authorList>
            <person name="Cheng C.C."/>
            <person name="Rivera-Colon A.G."/>
            <person name="Minhas B.F."/>
            <person name="Wilson L."/>
            <person name="Rayamajhi N."/>
            <person name="Vargas-Chacoff L."/>
            <person name="Catchen J.M."/>
        </authorList>
    </citation>
    <scope>NUCLEOTIDE SEQUENCE [LARGE SCALE GENOMIC DNA]</scope>
    <source>
        <strain evidence="1">JMC-PN-2008</strain>
    </source>
</reference>
<accession>A0AAN8AM26</accession>
<organism evidence="1 2">
    <name type="scientific">Eleginops maclovinus</name>
    <name type="common">Patagonian blennie</name>
    <name type="synonym">Eleginus maclovinus</name>
    <dbReference type="NCBI Taxonomy" id="56733"/>
    <lineage>
        <taxon>Eukaryota</taxon>
        <taxon>Metazoa</taxon>
        <taxon>Chordata</taxon>
        <taxon>Craniata</taxon>
        <taxon>Vertebrata</taxon>
        <taxon>Euteleostomi</taxon>
        <taxon>Actinopterygii</taxon>
        <taxon>Neopterygii</taxon>
        <taxon>Teleostei</taxon>
        <taxon>Neoteleostei</taxon>
        <taxon>Acanthomorphata</taxon>
        <taxon>Eupercaria</taxon>
        <taxon>Perciformes</taxon>
        <taxon>Notothenioidei</taxon>
        <taxon>Eleginopidae</taxon>
        <taxon>Eleginops</taxon>
    </lineage>
</organism>
<protein>
    <submittedName>
        <fullName evidence="1">Uncharacterized protein</fullName>
    </submittedName>
</protein>
<dbReference type="EMBL" id="JAUZQC010000008">
    <property type="protein sequence ID" value="KAK5867641.1"/>
    <property type="molecule type" value="Genomic_DNA"/>
</dbReference>
<dbReference type="Proteomes" id="UP001346869">
    <property type="component" value="Unassembled WGS sequence"/>
</dbReference>
<evidence type="ECO:0000313" key="1">
    <source>
        <dbReference type="EMBL" id="KAK5867641.1"/>
    </source>
</evidence>